<sequence length="596" mass="61786">MNSLSELNDYGNTSLTVTDTRPSNVIFDKMPPATFTPQVVTISESTSVTSLTIVPENEILNVINYSTANVRYKVTIVAPSGFSSSTLTFGTLPPGVTLNQSGQAYTISGINSSLIWDQIKTFTWNIPADHASYNLWYLNLQIIYFDSKLNTTITRSWNYYDDRYFYVAELSSTSTLQASAVKYKTFTASLSSAASLSAVGRVKPYDLQSQFTLTSTAKRIRLGASSISTSATLAANADKTKNITNIGRQRYYDSNIQNLVFATNIPQIVDDGGSYTYTSTFTAGYGLFGTGTSGATTSISLTGTKAQLNAWFPTIKFYPIKGYTSNTQVNYVQSRNTIEQFTINIPFYWTGTTGTITTQTTTHSTTADSITLTLTDEQYLYGLIDYTMVGCGGAGYPAVNAGGGIYYPGGGGGAGAYYSGNNILPQSRTIGMEFGIPGQITTIGNPDYTRNGGQSFIGGAIGTTIYLNGGQGGQPLPAYPSGVNGGYLGAVGIGTGPTGSGIFLGGNAQYGTTRWYAGGGAGAGGAGGNATTTANGAGGAGINSPLFGAVVAAGGGGGTNSIPTNYGSGGGGGSYGTSSSNGRAGTAAAAVIKIHA</sequence>
<gene>
    <name evidence="1" type="ORF">UFOVP645_32</name>
</gene>
<evidence type="ECO:0000313" key="1">
    <source>
        <dbReference type="EMBL" id="CAB4154822.1"/>
    </source>
</evidence>
<name>A0A6J5N8J2_9CAUD</name>
<accession>A0A6J5N8J2</accession>
<protein>
    <submittedName>
        <fullName evidence="1">Uncharacterized protein</fullName>
    </submittedName>
</protein>
<dbReference type="EMBL" id="LR796622">
    <property type="protein sequence ID" value="CAB4154822.1"/>
    <property type="molecule type" value="Genomic_DNA"/>
</dbReference>
<reference evidence="1" key="1">
    <citation type="submission" date="2020-04" db="EMBL/GenBank/DDBJ databases">
        <authorList>
            <person name="Chiriac C."/>
            <person name="Salcher M."/>
            <person name="Ghai R."/>
            <person name="Kavagutti S V."/>
        </authorList>
    </citation>
    <scope>NUCLEOTIDE SEQUENCE</scope>
</reference>
<proteinExistence type="predicted"/>
<organism evidence="1">
    <name type="scientific">uncultured Caudovirales phage</name>
    <dbReference type="NCBI Taxonomy" id="2100421"/>
    <lineage>
        <taxon>Viruses</taxon>
        <taxon>Duplodnaviria</taxon>
        <taxon>Heunggongvirae</taxon>
        <taxon>Uroviricota</taxon>
        <taxon>Caudoviricetes</taxon>
        <taxon>Peduoviridae</taxon>
        <taxon>Maltschvirus</taxon>
        <taxon>Maltschvirus maltsch</taxon>
    </lineage>
</organism>